<dbReference type="PANTHER" id="PTHR42928">
    <property type="entry name" value="TRICARBOXYLATE-BINDING PROTEIN"/>
    <property type="match status" value="1"/>
</dbReference>
<reference evidence="4" key="1">
    <citation type="journal article" date="2019" name="Int. J. Syst. Evol. Microbiol.">
        <title>The Global Catalogue of Microorganisms (GCM) 10K type strain sequencing project: providing services to taxonomists for standard genome sequencing and annotation.</title>
        <authorList>
            <consortium name="The Broad Institute Genomics Platform"/>
            <consortium name="The Broad Institute Genome Sequencing Center for Infectious Disease"/>
            <person name="Wu L."/>
            <person name="Ma J."/>
        </authorList>
    </citation>
    <scope>NUCLEOTIDE SEQUENCE [LARGE SCALE GENOMIC DNA]</scope>
    <source>
        <strain evidence="4">CCM 7435</strain>
    </source>
</reference>
<accession>A0ABW4Z301</accession>
<dbReference type="Gene3D" id="3.40.190.150">
    <property type="entry name" value="Bordetella uptake gene, domain 1"/>
    <property type="match status" value="1"/>
</dbReference>
<dbReference type="RefSeq" id="WP_246549579.1">
    <property type="nucleotide sequence ID" value="NZ_JBHUHD010000001.1"/>
</dbReference>
<dbReference type="CDD" id="cd13578">
    <property type="entry name" value="PBP2_Bug27"/>
    <property type="match status" value="1"/>
</dbReference>
<evidence type="ECO:0000313" key="4">
    <source>
        <dbReference type="Proteomes" id="UP001597299"/>
    </source>
</evidence>
<dbReference type="SUPFAM" id="SSF53850">
    <property type="entry name" value="Periplasmic binding protein-like II"/>
    <property type="match status" value="1"/>
</dbReference>
<sequence>MLRFVRHAIMAALVAGVGIGMSCAHADNWPSRNVSIIVPYSAGGATDILARKIAEGLTNELGRTVIVDNRAGAGGILGTTLAANAKPDGYTLFFGQVSSHGIVPNLAASLKYDPVKSFEPIIFIASIPNILVVNKDLPVNSVDELIAYAKANPDKLNYASSGIGASTHLSGEMFKSQAGISMTHIPFPGSAQAITSVMGGQTQIMFDNMPSAYQHVLSGGLKALAVTTKNRSPAAPDIPTVAEAATKADLSKFEATSWFGLFAPAGTPAEVITRVNTSVNDLLKKPEIIKFINDGGGVTEGGTPEELAKHVTAELAKWKVVINDAGIPKQ</sequence>
<dbReference type="InterPro" id="IPR042100">
    <property type="entry name" value="Bug_dom1"/>
</dbReference>
<feature type="chain" id="PRO_5045064713" evidence="2">
    <location>
        <begin position="27"/>
        <end position="330"/>
    </location>
</feature>
<feature type="signal peptide" evidence="2">
    <location>
        <begin position="1"/>
        <end position="26"/>
    </location>
</feature>
<dbReference type="Proteomes" id="UP001597299">
    <property type="component" value="Unassembled WGS sequence"/>
</dbReference>
<proteinExistence type="inferred from homology"/>
<keyword evidence="2" id="KW-0732">Signal</keyword>
<evidence type="ECO:0000256" key="1">
    <source>
        <dbReference type="ARBA" id="ARBA00006987"/>
    </source>
</evidence>
<comment type="caution">
    <text evidence="3">The sequence shown here is derived from an EMBL/GenBank/DDBJ whole genome shotgun (WGS) entry which is preliminary data.</text>
</comment>
<comment type="similarity">
    <text evidence="1">Belongs to the UPF0065 (bug) family.</text>
</comment>
<dbReference type="InterPro" id="IPR005064">
    <property type="entry name" value="BUG"/>
</dbReference>
<evidence type="ECO:0000313" key="3">
    <source>
        <dbReference type="EMBL" id="MFD2142919.1"/>
    </source>
</evidence>
<dbReference type="PANTHER" id="PTHR42928:SF5">
    <property type="entry name" value="BLR1237 PROTEIN"/>
    <property type="match status" value="1"/>
</dbReference>
<keyword evidence="4" id="KW-1185">Reference proteome</keyword>
<evidence type="ECO:0000256" key="2">
    <source>
        <dbReference type="SAM" id="SignalP"/>
    </source>
</evidence>
<gene>
    <name evidence="3" type="ORF">ACFSNC_21130</name>
</gene>
<dbReference type="PIRSF" id="PIRSF017082">
    <property type="entry name" value="YflP"/>
    <property type="match status" value="1"/>
</dbReference>
<organism evidence="3 4">
    <name type="scientific">Ancylobacter oerskovii</name>
    <dbReference type="NCBI Taxonomy" id="459519"/>
    <lineage>
        <taxon>Bacteria</taxon>
        <taxon>Pseudomonadati</taxon>
        <taxon>Pseudomonadota</taxon>
        <taxon>Alphaproteobacteria</taxon>
        <taxon>Hyphomicrobiales</taxon>
        <taxon>Xanthobacteraceae</taxon>
        <taxon>Ancylobacter</taxon>
    </lineage>
</organism>
<dbReference type="PROSITE" id="PS51257">
    <property type="entry name" value="PROKAR_LIPOPROTEIN"/>
    <property type="match status" value="1"/>
</dbReference>
<dbReference type="EMBL" id="JBHUHD010000001">
    <property type="protein sequence ID" value="MFD2142919.1"/>
    <property type="molecule type" value="Genomic_DNA"/>
</dbReference>
<dbReference type="Gene3D" id="3.40.190.10">
    <property type="entry name" value="Periplasmic binding protein-like II"/>
    <property type="match status" value="1"/>
</dbReference>
<name>A0ABW4Z301_9HYPH</name>
<dbReference type="Pfam" id="PF03401">
    <property type="entry name" value="TctC"/>
    <property type="match status" value="1"/>
</dbReference>
<protein>
    <submittedName>
        <fullName evidence="3">Bug family tripartite tricarboxylate transporter substrate binding protein</fullName>
    </submittedName>
</protein>